<dbReference type="EMBL" id="MFGO01000039">
    <property type="protein sequence ID" value="OGF39994.1"/>
    <property type="molecule type" value="Genomic_DNA"/>
</dbReference>
<evidence type="ECO:0000313" key="1">
    <source>
        <dbReference type="EMBL" id="OGF39994.1"/>
    </source>
</evidence>
<protein>
    <recommendedName>
        <fullName evidence="3">UDP-N-acetylglucosamine kinase</fullName>
    </recommendedName>
</protein>
<comment type="caution">
    <text evidence="1">The sequence shown here is derived from an EMBL/GenBank/DDBJ whole genome shotgun (WGS) entry which is preliminary data.</text>
</comment>
<evidence type="ECO:0008006" key="3">
    <source>
        <dbReference type="Google" id="ProtNLM"/>
    </source>
</evidence>
<dbReference type="PANTHER" id="PTHR37807:SF3">
    <property type="entry name" value="OS07G0160300 PROTEIN"/>
    <property type="match status" value="1"/>
</dbReference>
<dbReference type="Gene3D" id="3.40.50.300">
    <property type="entry name" value="P-loop containing nucleotide triphosphate hydrolases"/>
    <property type="match status" value="1"/>
</dbReference>
<reference evidence="1 2" key="1">
    <citation type="journal article" date="2016" name="Nat. Commun.">
        <title>Thousands of microbial genomes shed light on interconnected biogeochemical processes in an aquifer system.</title>
        <authorList>
            <person name="Anantharaman K."/>
            <person name="Brown C.T."/>
            <person name="Hug L.A."/>
            <person name="Sharon I."/>
            <person name="Castelle C.J."/>
            <person name="Probst A.J."/>
            <person name="Thomas B.C."/>
            <person name="Singh A."/>
            <person name="Wilkins M.J."/>
            <person name="Karaoz U."/>
            <person name="Brodie E.L."/>
            <person name="Williams K.H."/>
            <person name="Hubbard S.S."/>
            <person name="Banfield J.F."/>
        </authorList>
    </citation>
    <scope>NUCLEOTIDE SEQUENCE [LARGE SCALE GENOMIC DNA]</scope>
</reference>
<dbReference type="PANTHER" id="PTHR37807">
    <property type="entry name" value="OS07G0160300 PROTEIN"/>
    <property type="match status" value="1"/>
</dbReference>
<name>A0A1F5TMB1_9BACT</name>
<dbReference type="InterPro" id="IPR027417">
    <property type="entry name" value="P-loop_NTPase"/>
</dbReference>
<sequence>MNNNYFLFLNSMRKTVLIIISGPPATGKTSAGYLISKKFNLPFVCLDEIKEKLFDEVGFKIGDKKWDKKLSDASINIMYYISNNMLKVGASHILEGVLVSSKHIKQLKNQLKKHNPIILQIQMSADKDIIKKRYQERSDSKDRHPGHFDDEFIAELKGTRKIKEKLNFLDIKSKKFSIDTSEININTYTETFKAIKTCLKIKK</sequence>
<gene>
    <name evidence="1" type="ORF">A2531_02090</name>
</gene>
<dbReference type="SUPFAM" id="SSF52540">
    <property type="entry name" value="P-loop containing nucleoside triphosphate hydrolases"/>
    <property type="match status" value="1"/>
</dbReference>
<organism evidence="1 2">
    <name type="scientific">Candidatus Falkowbacteria bacterium RIFOXYD2_FULL_34_120</name>
    <dbReference type="NCBI Taxonomy" id="1798007"/>
    <lineage>
        <taxon>Bacteria</taxon>
        <taxon>Candidatus Falkowiibacteriota</taxon>
    </lineage>
</organism>
<dbReference type="Proteomes" id="UP000177579">
    <property type="component" value="Unassembled WGS sequence"/>
</dbReference>
<accession>A0A1F5TMB1</accession>
<proteinExistence type="predicted"/>
<dbReference type="AlphaFoldDB" id="A0A1F5TMB1"/>
<evidence type="ECO:0000313" key="2">
    <source>
        <dbReference type="Proteomes" id="UP000177579"/>
    </source>
</evidence>